<organism evidence="1">
    <name type="scientific">Oryza brachyantha</name>
    <name type="common">malo sina</name>
    <dbReference type="NCBI Taxonomy" id="4533"/>
    <lineage>
        <taxon>Eukaryota</taxon>
        <taxon>Viridiplantae</taxon>
        <taxon>Streptophyta</taxon>
        <taxon>Embryophyta</taxon>
        <taxon>Tracheophyta</taxon>
        <taxon>Spermatophyta</taxon>
        <taxon>Magnoliopsida</taxon>
        <taxon>Liliopsida</taxon>
        <taxon>Poales</taxon>
        <taxon>Poaceae</taxon>
        <taxon>BOP clade</taxon>
        <taxon>Oryzoideae</taxon>
        <taxon>Oryzeae</taxon>
        <taxon>Oryzinae</taxon>
        <taxon>Oryza</taxon>
    </lineage>
</organism>
<dbReference type="HOGENOM" id="CLU_2999667_0_0_1"/>
<reference evidence="1" key="2">
    <citation type="submission" date="2013-04" db="UniProtKB">
        <authorList>
            <consortium name="EnsemblPlants"/>
        </authorList>
    </citation>
    <scope>IDENTIFICATION</scope>
</reference>
<name>J3N843_ORYBR</name>
<dbReference type="Proteomes" id="UP000006038">
    <property type="component" value="Chromosome 11"/>
</dbReference>
<evidence type="ECO:0000313" key="1">
    <source>
        <dbReference type="EnsemblPlants" id="OB11G19790.1"/>
    </source>
</evidence>
<evidence type="ECO:0000313" key="2">
    <source>
        <dbReference type="Proteomes" id="UP000006038"/>
    </source>
</evidence>
<protein>
    <submittedName>
        <fullName evidence="1">Uncharacterized protein</fullName>
    </submittedName>
</protein>
<dbReference type="AlphaFoldDB" id="J3N843"/>
<sequence>MQSIRASTSLCNSLAMSSWCNGRVVENIRLGASFRKEKSCILRESTLYLCTTDFVLV</sequence>
<keyword evidence="2" id="KW-1185">Reference proteome</keyword>
<accession>J3N843</accession>
<proteinExistence type="predicted"/>
<dbReference type="Gramene" id="OB11G19790.1">
    <property type="protein sequence ID" value="OB11G19790.1"/>
    <property type="gene ID" value="OB11G19790"/>
</dbReference>
<dbReference type="EnsemblPlants" id="OB11G19790.1">
    <property type="protein sequence ID" value="OB11G19790.1"/>
    <property type="gene ID" value="OB11G19790"/>
</dbReference>
<reference evidence="1" key="1">
    <citation type="journal article" date="2013" name="Nat. Commun.">
        <title>Whole-genome sequencing of Oryza brachyantha reveals mechanisms underlying Oryza genome evolution.</title>
        <authorList>
            <person name="Chen J."/>
            <person name="Huang Q."/>
            <person name="Gao D."/>
            <person name="Wang J."/>
            <person name="Lang Y."/>
            <person name="Liu T."/>
            <person name="Li B."/>
            <person name="Bai Z."/>
            <person name="Luis Goicoechea J."/>
            <person name="Liang C."/>
            <person name="Chen C."/>
            <person name="Zhang W."/>
            <person name="Sun S."/>
            <person name="Liao Y."/>
            <person name="Zhang X."/>
            <person name="Yang L."/>
            <person name="Song C."/>
            <person name="Wang M."/>
            <person name="Shi J."/>
            <person name="Liu G."/>
            <person name="Liu J."/>
            <person name="Zhou H."/>
            <person name="Zhou W."/>
            <person name="Yu Q."/>
            <person name="An N."/>
            <person name="Chen Y."/>
            <person name="Cai Q."/>
            <person name="Wang B."/>
            <person name="Liu B."/>
            <person name="Min J."/>
            <person name="Huang Y."/>
            <person name="Wu H."/>
            <person name="Li Z."/>
            <person name="Zhang Y."/>
            <person name="Yin Y."/>
            <person name="Song W."/>
            <person name="Jiang J."/>
            <person name="Jackson S.A."/>
            <person name="Wing R.A."/>
            <person name="Wang J."/>
            <person name="Chen M."/>
        </authorList>
    </citation>
    <scope>NUCLEOTIDE SEQUENCE [LARGE SCALE GENOMIC DNA]</scope>
    <source>
        <strain evidence="1">cv. IRGC 101232</strain>
    </source>
</reference>